<accession>A0AAU8AUD6</accession>
<sequence length="267" mass="29003">MIGGEVSEAHARAWLSRGLTTELVEKAINESPTPAIVDRAFLGKTGRSITAIGRVAARIGRHPGCIYAQPVQAGRNLSLRVLVRRAGRDSGMKYVDRENDFRQDMISYVLRDISISSAGTDDSIISLTRHAVQRWIERGGAKDPRIDLLRKLDRAVLMAIFHSGLFDAATEVSAQNITDRNGQVARFGVPDAHGGLWVAAVSCLKKSLVDSYGARGVKVRCVVTVLTYIGCDLVSPSQALYRDLAISEGISGVVQRFPDEFLPLGSD</sequence>
<name>A0AAU8AUD6_9RHOB</name>
<protein>
    <submittedName>
        <fullName evidence="1">Uncharacterized protein</fullName>
    </submittedName>
</protein>
<gene>
    <name evidence="1" type="ORF">PVT71_29165</name>
</gene>
<proteinExistence type="predicted"/>
<dbReference type="EMBL" id="CP123390">
    <property type="protein sequence ID" value="XCC97896.1"/>
    <property type="molecule type" value="Genomic_DNA"/>
</dbReference>
<dbReference type="AlphaFoldDB" id="A0AAU8AUD6"/>
<organism evidence="1">
    <name type="scientific">Alloyangia sp. H15</name>
    <dbReference type="NCBI Taxonomy" id="3029062"/>
    <lineage>
        <taxon>Bacteria</taxon>
        <taxon>Pseudomonadati</taxon>
        <taxon>Pseudomonadota</taxon>
        <taxon>Alphaproteobacteria</taxon>
        <taxon>Rhodobacterales</taxon>
        <taxon>Roseobacteraceae</taxon>
        <taxon>Alloyangia</taxon>
    </lineage>
</organism>
<reference evidence="1" key="1">
    <citation type="submission" date="2023-02" db="EMBL/GenBank/DDBJ databases">
        <title>Description and genomic characterization of Salipiger bruguierae sp. nov., isolated from the sediment of mangrove plant Bruguiera sexangula.</title>
        <authorList>
            <person name="Long M."/>
        </authorList>
    </citation>
    <scope>NUCLEOTIDE SEQUENCE</scope>
    <source>
        <strain evidence="1">H15</strain>
        <plasmid evidence="1">unnamed5</plasmid>
    </source>
</reference>
<keyword evidence="1" id="KW-0614">Plasmid</keyword>
<evidence type="ECO:0000313" key="1">
    <source>
        <dbReference type="EMBL" id="XCC97896.1"/>
    </source>
</evidence>
<geneLocation type="plasmid" evidence="1">
    <name>unnamed5</name>
</geneLocation>
<dbReference type="RefSeq" id="WP_353476775.1">
    <property type="nucleotide sequence ID" value="NZ_CP123390.1"/>
</dbReference>